<dbReference type="SMART" id="SM00240">
    <property type="entry name" value="FHA"/>
    <property type="match status" value="1"/>
</dbReference>
<dbReference type="InterPro" id="IPR053027">
    <property type="entry name" value="AGGF1"/>
</dbReference>
<sequence length="546" mass="60900">MTDSNSSTDISVHQRRRKKKTVRKSNSEPCLADKNDVDINTQRSIALSEELLEKLSDLPEVRKFIEKLQKIIQKQVKKIMKWKAKAKEVKAGNKARDVGSQTEFGYNTLRDDISLKTDTTKEPETKQEKSLADDIREAAEEAVQSSGFVFEATSGLYYDYNSGYYYNAEYGLYYDGTTGTYLKYNEETQNYEFHSQVSVPEAEPSKATSVPKRKNKIDRRKKDAKRSRRDTDDFEEGEYTDSSISSSLSNEDGGNSESSEVSKHWPPCMRLIVETTEIPKIKQGSLYIITCDGGTVGREGDHSVLLPDINVSKHHLKVSFDGSKYTVIDLGSQNGTLLNGKRMSAAKQESEAVEITHGSKLQLGSTTLLCHIHDGNQTCGHCEPGLLMGDDKEYFTALSKNKTNINQQYKKELRKLKKQHGFLGSEESGKLATGYTDRAQKRRETIGSQNPYEKTQTASLEEAIPSENKGFKLLSKMGWKEGEALGKDGSGAVEPIKLSSNVGTSGIGAAPVPTSIPNDAKVTMWKKAQERFEKLPSTPIFDENED</sequence>
<dbReference type="KEGG" id="soy:115876493"/>
<evidence type="ECO:0000313" key="5">
    <source>
        <dbReference type="Proteomes" id="UP000504635"/>
    </source>
</evidence>
<dbReference type="GO" id="GO:0003676">
    <property type="term" value="F:nucleic acid binding"/>
    <property type="evidence" value="ECO:0007669"/>
    <property type="project" value="InterPro"/>
</dbReference>
<evidence type="ECO:0000313" key="6">
    <source>
        <dbReference type="RefSeq" id="XP_030748151.1"/>
    </source>
</evidence>
<feature type="region of interest" description="Disordered" evidence="2">
    <location>
        <begin position="427"/>
        <end position="459"/>
    </location>
</feature>
<keyword evidence="5" id="KW-1185">Reference proteome</keyword>
<dbReference type="InterPro" id="IPR008984">
    <property type="entry name" value="SMAD_FHA_dom_sf"/>
</dbReference>
<feature type="compositionally biased region" description="Polar residues" evidence="2">
    <location>
        <begin position="1"/>
        <end position="11"/>
    </location>
</feature>
<dbReference type="InParanoid" id="A0A6J2XAF8"/>
<dbReference type="InterPro" id="IPR000467">
    <property type="entry name" value="G_patch_dom"/>
</dbReference>
<gene>
    <name evidence="6" type="primary">LOC115876493</name>
</gene>
<dbReference type="InterPro" id="IPR041591">
    <property type="entry name" value="OCRE"/>
</dbReference>
<evidence type="ECO:0000259" key="4">
    <source>
        <dbReference type="PROSITE" id="PS50174"/>
    </source>
</evidence>
<accession>A0A6J2XAF8</accession>
<dbReference type="SMART" id="SM00443">
    <property type="entry name" value="G_patch"/>
    <property type="match status" value="1"/>
</dbReference>
<dbReference type="AlphaFoldDB" id="A0A6J2XAF8"/>
<evidence type="ECO:0000259" key="3">
    <source>
        <dbReference type="PROSITE" id="PS50006"/>
    </source>
</evidence>
<dbReference type="InterPro" id="IPR000253">
    <property type="entry name" value="FHA_dom"/>
</dbReference>
<dbReference type="RefSeq" id="XP_030748151.1">
    <property type="nucleotide sequence ID" value="XM_030892291.1"/>
</dbReference>
<feature type="compositionally biased region" description="Low complexity" evidence="2">
    <location>
        <begin position="242"/>
        <end position="259"/>
    </location>
</feature>
<organism evidence="5 6">
    <name type="scientific">Sitophilus oryzae</name>
    <name type="common">Rice weevil</name>
    <name type="synonym">Curculio oryzae</name>
    <dbReference type="NCBI Taxonomy" id="7048"/>
    <lineage>
        <taxon>Eukaryota</taxon>
        <taxon>Metazoa</taxon>
        <taxon>Ecdysozoa</taxon>
        <taxon>Arthropoda</taxon>
        <taxon>Hexapoda</taxon>
        <taxon>Insecta</taxon>
        <taxon>Pterygota</taxon>
        <taxon>Neoptera</taxon>
        <taxon>Endopterygota</taxon>
        <taxon>Coleoptera</taxon>
        <taxon>Polyphaga</taxon>
        <taxon>Cucujiformia</taxon>
        <taxon>Curculionidae</taxon>
        <taxon>Dryophthorinae</taxon>
        <taxon>Sitophilus</taxon>
    </lineage>
</organism>
<dbReference type="Pfam" id="PF01585">
    <property type="entry name" value="G-patch"/>
    <property type="match status" value="1"/>
</dbReference>
<dbReference type="OrthoDB" id="2538319at2759"/>
<dbReference type="PROSITE" id="PS50174">
    <property type="entry name" value="G_PATCH"/>
    <property type="match status" value="1"/>
</dbReference>
<feature type="region of interest" description="Disordered" evidence="2">
    <location>
        <begin position="194"/>
        <end position="263"/>
    </location>
</feature>
<dbReference type="PROSITE" id="PS50006">
    <property type="entry name" value="FHA_DOMAIN"/>
    <property type="match status" value="1"/>
</dbReference>
<dbReference type="CDD" id="cd22686">
    <property type="entry name" value="FHA_AGGF1"/>
    <property type="match status" value="1"/>
</dbReference>
<dbReference type="SUPFAM" id="SSF49879">
    <property type="entry name" value="SMAD/FHA domain"/>
    <property type="match status" value="1"/>
</dbReference>
<feature type="compositionally biased region" description="Basic residues" evidence="2">
    <location>
        <begin position="211"/>
        <end position="228"/>
    </location>
</feature>
<keyword evidence="1" id="KW-0175">Coiled coil</keyword>
<dbReference type="Gene3D" id="2.60.200.20">
    <property type="match status" value="1"/>
</dbReference>
<dbReference type="GeneID" id="115876493"/>
<feature type="domain" description="FHA" evidence="3">
    <location>
        <begin position="294"/>
        <end position="343"/>
    </location>
</feature>
<dbReference type="Pfam" id="PF17780">
    <property type="entry name" value="OCRE"/>
    <property type="match status" value="1"/>
</dbReference>
<dbReference type="Pfam" id="PF00498">
    <property type="entry name" value="FHA"/>
    <property type="match status" value="1"/>
</dbReference>
<dbReference type="PANTHER" id="PTHR23106">
    <property type="entry name" value="ANGIOGENIC FACTOR WITH G PATCH AND FHA DOMAINS 1"/>
    <property type="match status" value="1"/>
</dbReference>
<reference evidence="6" key="1">
    <citation type="submission" date="2025-08" db="UniProtKB">
        <authorList>
            <consortium name="RefSeq"/>
        </authorList>
    </citation>
    <scope>IDENTIFICATION</scope>
    <source>
        <tissue evidence="6">Gonads</tissue>
    </source>
</reference>
<feature type="domain" description="G-patch" evidence="4">
    <location>
        <begin position="466"/>
        <end position="512"/>
    </location>
</feature>
<evidence type="ECO:0000256" key="1">
    <source>
        <dbReference type="SAM" id="Coils"/>
    </source>
</evidence>
<evidence type="ECO:0000256" key="2">
    <source>
        <dbReference type="SAM" id="MobiDB-lite"/>
    </source>
</evidence>
<dbReference type="PANTHER" id="PTHR23106:SF24">
    <property type="entry name" value="ANGIOGENIC FACTOR WITH G PATCH AND FHA DOMAINS 1"/>
    <property type="match status" value="1"/>
</dbReference>
<feature type="coiled-coil region" evidence="1">
    <location>
        <begin position="399"/>
        <end position="426"/>
    </location>
</feature>
<name>A0A6J2XAF8_SITOR</name>
<dbReference type="Proteomes" id="UP000504635">
    <property type="component" value="Unplaced"/>
</dbReference>
<feature type="region of interest" description="Disordered" evidence="2">
    <location>
        <begin position="1"/>
        <end position="36"/>
    </location>
</feature>
<protein>
    <submittedName>
        <fullName evidence="6">Angiogenic factor with G patch and FHA domains 1 isoform X1</fullName>
    </submittedName>
</protein>
<feature type="compositionally biased region" description="Polar residues" evidence="2">
    <location>
        <begin position="446"/>
        <end position="459"/>
    </location>
</feature>
<proteinExistence type="predicted"/>
<feature type="compositionally biased region" description="Basic residues" evidence="2">
    <location>
        <begin position="13"/>
        <end position="23"/>
    </location>
</feature>